<accession>A0A3B4UIS6</accession>
<reference evidence="1" key="1">
    <citation type="submission" date="2025-08" db="UniProtKB">
        <authorList>
            <consortium name="Ensembl"/>
        </authorList>
    </citation>
    <scope>IDENTIFICATION</scope>
</reference>
<evidence type="ECO:0000313" key="1">
    <source>
        <dbReference type="Ensembl" id="ENSSDUP00000018484.1"/>
    </source>
</evidence>
<proteinExistence type="predicted"/>
<protein>
    <submittedName>
        <fullName evidence="1">Uncharacterized protein</fullName>
    </submittedName>
</protein>
<name>A0A3B4UIS6_SERDU</name>
<dbReference type="Ensembl" id="ENSSDUT00000018819.1">
    <property type="protein sequence ID" value="ENSSDUP00000018484.1"/>
    <property type="gene ID" value="ENSSDUG00000013503.1"/>
</dbReference>
<sequence>MGTKKLGSIGVWSGVGHGQDARAGVLQGEVLVSKLVAIDGLSTGSIVVGEVPTLRVEQHTLTSHALTRVGLIKCVFGLDDVL</sequence>
<reference evidence="1" key="2">
    <citation type="submission" date="2025-09" db="UniProtKB">
        <authorList>
            <consortium name="Ensembl"/>
        </authorList>
    </citation>
    <scope>IDENTIFICATION</scope>
</reference>
<keyword evidence="2" id="KW-1185">Reference proteome</keyword>
<organism evidence="1 2">
    <name type="scientific">Seriola dumerili</name>
    <name type="common">Greater amberjack</name>
    <name type="synonym">Caranx dumerili</name>
    <dbReference type="NCBI Taxonomy" id="41447"/>
    <lineage>
        <taxon>Eukaryota</taxon>
        <taxon>Metazoa</taxon>
        <taxon>Chordata</taxon>
        <taxon>Craniata</taxon>
        <taxon>Vertebrata</taxon>
        <taxon>Euteleostomi</taxon>
        <taxon>Actinopterygii</taxon>
        <taxon>Neopterygii</taxon>
        <taxon>Teleostei</taxon>
        <taxon>Neoteleostei</taxon>
        <taxon>Acanthomorphata</taxon>
        <taxon>Carangaria</taxon>
        <taxon>Carangiformes</taxon>
        <taxon>Carangidae</taxon>
        <taxon>Seriola</taxon>
    </lineage>
</organism>
<evidence type="ECO:0000313" key="2">
    <source>
        <dbReference type="Proteomes" id="UP000261420"/>
    </source>
</evidence>
<dbReference type="Proteomes" id="UP000261420">
    <property type="component" value="Unplaced"/>
</dbReference>
<dbReference type="AlphaFoldDB" id="A0A3B4UIS6"/>
<dbReference type="GeneTree" id="ENSGT01120000273411"/>